<accession>A0A161PXU5</accession>
<gene>
    <name evidence="1" type="ORF">AZF04_12135</name>
</gene>
<keyword evidence="2" id="KW-1185">Reference proteome</keyword>
<protein>
    <submittedName>
        <fullName evidence="1">Uncharacterized protein</fullName>
    </submittedName>
</protein>
<dbReference type="Proteomes" id="UP000075806">
    <property type="component" value="Unassembled WGS sequence"/>
</dbReference>
<evidence type="ECO:0000313" key="1">
    <source>
        <dbReference type="EMBL" id="KYG27072.1"/>
    </source>
</evidence>
<comment type="caution">
    <text evidence="1">The sequence shown here is derived from an EMBL/GenBank/DDBJ whole genome shotgun (WGS) entry which is preliminary data.</text>
</comment>
<sequence>MANRKAEYMLRVNQNASTDYEWLDIGIKVVETKKIVGLPINHNQKKYLVPPLQKRNKLLNKTYSGYPHLLLLQDGNYCLEPGKRNELNWEIISYQKRIEAAVSVIIPLTSLSIYEQRRIYSLAESIQSLDLQIFDLLDYSKKKYGENFYESGEGKQIIKLQKEKKALEVTRYERLTQVAISEKLMPPHFRLKITIR</sequence>
<proteinExistence type="predicted"/>
<reference evidence="1" key="1">
    <citation type="submission" date="2016-02" db="EMBL/GenBank/DDBJ databases">
        <title>Genome sequence of Bacillus trypoxylicola KCTC 13244(T).</title>
        <authorList>
            <person name="Jeong H."/>
            <person name="Park S.-H."/>
            <person name="Choi S.-K."/>
        </authorList>
    </citation>
    <scope>NUCLEOTIDE SEQUENCE [LARGE SCALE GENOMIC DNA]</scope>
    <source>
        <strain evidence="1">KCTC 13244</strain>
    </source>
</reference>
<dbReference type="AlphaFoldDB" id="A0A161PXU5"/>
<name>A0A161PXU5_9BACI</name>
<organism evidence="1 2">
    <name type="scientific">Alkalihalobacillus trypoxylicola</name>
    <dbReference type="NCBI Taxonomy" id="519424"/>
    <lineage>
        <taxon>Bacteria</taxon>
        <taxon>Bacillati</taxon>
        <taxon>Bacillota</taxon>
        <taxon>Bacilli</taxon>
        <taxon>Bacillales</taxon>
        <taxon>Bacillaceae</taxon>
        <taxon>Alkalihalobacillus</taxon>
    </lineage>
</organism>
<evidence type="ECO:0000313" key="2">
    <source>
        <dbReference type="Proteomes" id="UP000075806"/>
    </source>
</evidence>
<dbReference type="OrthoDB" id="9972791at2"/>
<dbReference type="RefSeq" id="WP_061950017.1">
    <property type="nucleotide sequence ID" value="NZ_LTAO01000037.1"/>
</dbReference>
<dbReference type="EMBL" id="LTAO01000037">
    <property type="protein sequence ID" value="KYG27072.1"/>
    <property type="molecule type" value="Genomic_DNA"/>
</dbReference>